<sequence>MIKNTLFVSFLILIVSCSPKQTENKITTANTKKEKPNVIIILADDLGWADVGFNGSTDIPTPNLDALANQGVSFTNGYASHSYCGPSRSGLLAGRYQQRFGCENNIGKGFDGPIPGVPLDEKMISEVLQENGYQTCAIGKWHLGNTPEYWPNGRGFDDWFGFAGGSRNFWGKSWGKGFNTWHQIMRNGKPEPLENLSYLTDDFSNAAVEYINNYSKSEKPFFMYLAYNAPHAPIQATKEYLKTVDHIEQGERAAYGAMVSGMDVGIGKVIEQLKKTGEYENTLIFFYSDNGGHGKGSDQSPYRGQKGLLFEGGIRVPFLMSWPAGFEGGNKMDEPVIAYDIFSTVMKAANINPKKDLDGVDLIPFVKGEATNKTTHEKLFWRYSDGAGFAVRKGDYKLVKEAVRDELFLFNLKEDPYEQKNLVTTLPKKVKELKSDYDNWNKDNVKNHWPDAHLPNIGKMKKAREVIMKKTSAGEVNSKK</sequence>
<gene>
    <name evidence="6" type="ORF">SAMN05444411_11246</name>
</gene>
<dbReference type="AlphaFoldDB" id="A0A1H3FV52"/>
<dbReference type="PROSITE" id="PS00149">
    <property type="entry name" value="SULFATASE_2"/>
    <property type="match status" value="1"/>
</dbReference>
<evidence type="ECO:0000256" key="1">
    <source>
        <dbReference type="ARBA" id="ARBA00008779"/>
    </source>
</evidence>
<dbReference type="InterPro" id="IPR050738">
    <property type="entry name" value="Sulfatase"/>
</dbReference>
<dbReference type="GO" id="GO:0004065">
    <property type="term" value="F:arylsulfatase activity"/>
    <property type="evidence" value="ECO:0007669"/>
    <property type="project" value="TreeGrafter"/>
</dbReference>
<evidence type="ECO:0000256" key="2">
    <source>
        <dbReference type="ARBA" id="ARBA00022723"/>
    </source>
</evidence>
<proteinExistence type="inferred from homology"/>
<dbReference type="Gene3D" id="3.30.1120.10">
    <property type="match status" value="1"/>
</dbReference>
<accession>A0A1H3FV52</accession>
<dbReference type="InterPro" id="IPR000917">
    <property type="entry name" value="Sulfatase_N"/>
</dbReference>
<organism evidence="6 7">
    <name type="scientific">Lutibacter oricola</name>
    <dbReference type="NCBI Taxonomy" id="762486"/>
    <lineage>
        <taxon>Bacteria</taxon>
        <taxon>Pseudomonadati</taxon>
        <taxon>Bacteroidota</taxon>
        <taxon>Flavobacteriia</taxon>
        <taxon>Flavobacteriales</taxon>
        <taxon>Flavobacteriaceae</taxon>
        <taxon>Lutibacter</taxon>
    </lineage>
</organism>
<keyword evidence="7" id="KW-1185">Reference proteome</keyword>
<dbReference type="STRING" id="762486.SAMN05444411_11246"/>
<dbReference type="PANTHER" id="PTHR42693">
    <property type="entry name" value="ARYLSULFATASE FAMILY MEMBER"/>
    <property type="match status" value="1"/>
</dbReference>
<dbReference type="InterPro" id="IPR017850">
    <property type="entry name" value="Alkaline_phosphatase_core_sf"/>
</dbReference>
<keyword evidence="2" id="KW-0479">Metal-binding</keyword>
<dbReference type="OrthoDB" id="1390125at2"/>
<dbReference type="GO" id="GO:0046872">
    <property type="term" value="F:metal ion binding"/>
    <property type="evidence" value="ECO:0007669"/>
    <property type="project" value="UniProtKB-KW"/>
</dbReference>
<dbReference type="InterPro" id="IPR024607">
    <property type="entry name" value="Sulfatase_CS"/>
</dbReference>
<evidence type="ECO:0000256" key="3">
    <source>
        <dbReference type="ARBA" id="ARBA00022801"/>
    </source>
</evidence>
<evidence type="ECO:0000313" key="6">
    <source>
        <dbReference type="EMBL" id="SDX94009.1"/>
    </source>
</evidence>
<dbReference type="Pfam" id="PF00884">
    <property type="entry name" value="Sulfatase"/>
    <property type="match status" value="1"/>
</dbReference>
<dbReference type="SUPFAM" id="SSF53649">
    <property type="entry name" value="Alkaline phosphatase-like"/>
    <property type="match status" value="1"/>
</dbReference>
<dbReference type="EMBL" id="FNNJ01000012">
    <property type="protein sequence ID" value="SDX94009.1"/>
    <property type="molecule type" value="Genomic_DNA"/>
</dbReference>
<dbReference type="PROSITE" id="PS51257">
    <property type="entry name" value="PROKAR_LIPOPROTEIN"/>
    <property type="match status" value="1"/>
</dbReference>
<dbReference type="PANTHER" id="PTHR42693:SF53">
    <property type="entry name" value="ENDO-4-O-SULFATASE"/>
    <property type="match status" value="1"/>
</dbReference>
<evidence type="ECO:0000259" key="5">
    <source>
        <dbReference type="Pfam" id="PF00884"/>
    </source>
</evidence>
<dbReference type="RefSeq" id="WP_090125856.1">
    <property type="nucleotide sequence ID" value="NZ_FNNJ01000012.1"/>
</dbReference>
<protein>
    <submittedName>
        <fullName evidence="6">Arylsulfatase A</fullName>
    </submittedName>
</protein>
<comment type="similarity">
    <text evidence="1">Belongs to the sulfatase family.</text>
</comment>
<feature type="domain" description="Sulfatase N-terminal" evidence="5">
    <location>
        <begin position="36"/>
        <end position="351"/>
    </location>
</feature>
<dbReference type="Gene3D" id="3.40.720.10">
    <property type="entry name" value="Alkaline Phosphatase, subunit A"/>
    <property type="match status" value="1"/>
</dbReference>
<dbReference type="Proteomes" id="UP000199595">
    <property type="component" value="Unassembled WGS sequence"/>
</dbReference>
<reference evidence="6 7" key="1">
    <citation type="submission" date="2016-10" db="EMBL/GenBank/DDBJ databases">
        <authorList>
            <person name="de Groot N.N."/>
        </authorList>
    </citation>
    <scope>NUCLEOTIDE SEQUENCE [LARGE SCALE GENOMIC DNA]</scope>
    <source>
        <strain evidence="6 7">DSM 24956</strain>
    </source>
</reference>
<keyword evidence="3" id="KW-0378">Hydrolase</keyword>
<evidence type="ECO:0000256" key="4">
    <source>
        <dbReference type="ARBA" id="ARBA00022837"/>
    </source>
</evidence>
<evidence type="ECO:0000313" key="7">
    <source>
        <dbReference type="Proteomes" id="UP000199595"/>
    </source>
</evidence>
<keyword evidence="4" id="KW-0106">Calcium</keyword>
<name>A0A1H3FV52_9FLAO</name>